<evidence type="ECO:0000256" key="1">
    <source>
        <dbReference type="SAM" id="MobiDB-lite"/>
    </source>
</evidence>
<sequence length="82" mass="9331">MLNDDIDDFGTRIEPGSHKENPEIVVDDDVNIIKKEDGGKKDNIVEETDDAKEKDNYYHNDHSLIEPQATGSKKIMTKKMLT</sequence>
<organism evidence="2">
    <name type="scientific">Tanacetum cinerariifolium</name>
    <name type="common">Dalmatian daisy</name>
    <name type="synonym">Chrysanthemum cinerariifolium</name>
    <dbReference type="NCBI Taxonomy" id="118510"/>
    <lineage>
        <taxon>Eukaryota</taxon>
        <taxon>Viridiplantae</taxon>
        <taxon>Streptophyta</taxon>
        <taxon>Embryophyta</taxon>
        <taxon>Tracheophyta</taxon>
        <taxon>Spermatophyta</taxon>
        <taxon>Magnoliopsida</taxon>
        <taxon>eudicotyledons</taxon>
        <taxon>Gunneridae</taxon>
        <taxon>Pentapetalae</taxon>
        <taxon>asterids</taxon>
        <taxon>campanulids</taxon>
        <taxon>Asterales</taxon>
        <taxon>Asteraceae</taxon>
        <taxon>Asteroideae</taxon>
        <taxon>Anthemideae</taxon>
        <taxon>Anthemidinae</taxon>
        <taxon>Tanacetum</taxon>
    </lineage>
</organism>
<dbReference type="AlphaFoldDB" id="A0A699XSU2"/>
<reference evidence="2" key="1">
    <citation type="journal article" date="2019" name="Sci. Rep.">
        <title>Draft genome of Tanacetum cinerariifolium, the natural source of mosquito coil.</title>
        <authorList>
            <person name="Yamashiro T."/>
            <person name="Shiraishi A."/>
            <person name="Satake H."/>
            <person name="Nakayama K."/>
        </authorList>
    </citation>
    <scope>NUCLEOTIDE SEQUENCE</scope>
</reference>
<protein>
    <submittedName>
        <fullName evidence="2">Uncharacterized protein</fullName>
    </submittedName>
</protein>
<name>A0A699XSU2_TANCI</name>
<accession>A0A699XSU2</accession>
<proteinExistence type="predicted"/>
<gene>
    <name evidence="2" type="ORF">Tci_931063</name>
</gene>
<evidence type="ECO:0000313" key="2">
    <source>
        <dbReference type="EMBL" id="GFD59094.1"/>
    </source>
</evidence>
<feature type="non-terminal residue" evidence="2">
    <location>
        <position position="82"/>
    </location>
</feature>
<dbReference type="EMBL" id="BKCJ011860978">
    <property type="protein sequence ID" value="GFD59094.1"/>
    <property type="molecule type" value="Genomic_DNA"/>
</dbReference>
<comment type="caution">
    <text evidence="2">The sequence shown here is derived from an EMBL/GenBank/DDBJ whole genome shotgun (WGS) entry which is preliminary data.</text>
</comment>
<feature type="region of interest" description="Disordered" evidence="1">
    <location>
        <begin position="1"/>
        <end position="21"/>
    </location>
</feature>
<feature type="compositionally biased region" description="Basic and acidic residues" evidence="1">
    <location>
        <begin position="9"/>
        <end position="21"/>
    </location>
</feature>
<feature type="region of interest" description="Disordered" evidence="1">
    <location>
        <begin position="60"/>
        <end position="82"/>
    </location>
</feature>